<comment type="caution">
    <text evidence="2">The sequence shown here is derived from an EMBL/GenBank/DDBJ whole genome shotgun (WGS) entry which is preliminary data.</text>
</comment>
<dbReference type="InterPro" id="IPR029060">
    <property type="entry name" value="PIN-like_dom_sf"/>
</dbReference>
<sequence length="132" mass="15079">MSYLLDTHTFIWSLMYSSKLSVKSQEIIEDKSNIIFVSAISFWKISLKHSLGKLEALRISPEALPDLAIQTGFKLLPLLPAEAANYHQLDTCWHKDPFGRMLIWQAIQQNASLISKDENISKYQASGLKIIW</sequence>
<dbReference type="CDD" id="cd09872">
    <property type="entry name" value="PIN_Sll0205-like"/>
    <property type="match status" value="1"/>
</dbReference>
<dbReference type="PANTHER" id="PTHR36173">
    <property type="entry name" value="RIBONUCLEASE VAPC16-RELATED"/>
    <property type="match status" value="1"/>
</dbReference>
<dbReference type="AlphaFoldDB" id="A0A369PNJ3"/>
<dbReference type="InterPro" id="IPR052919">
    <property type="entry name" value="TA_system_RNase"/>
</dbReference>
<protein>
    <submittedName>
        <fullName evidence="2">Type II toxin-antitoxin system VapC family toxin</fullName>
    </submittedName>
</protein>
<evidence type="ECO:0000259" key="1">
    <source>
        <dbReference type="Pfam" id="PF01850"/>
    </source>
</evidence>
<dbReference type="PANTHER" id="PTHR36173:SF2">
    <property type="entry name" value="RIBONUCLEASE VAPC16"/>
    <property type="match status" value="1"/>
</dbReference>
<dbReference type="EMBL" id="QPKV01000016">
    <property type="protein sequence ID" value="RDC54171.1"/>
    <property type="molecule type" value="Genomic_DNA"/>
</dbReference>
<dbReference type="InterPro" id="IPR002716">
    <property type="entry name" value="PIN_dom"/>
</dbReference>
<dbReference type="Pfam" id="PF01850">
    <property type="entry name" value="PIN"/>
    <property type="match status" value="1"/>
</dbReference>
<dbReference type="SUPFAM" id="SSF88723">
    <property type="entry name" value="PIN domain-like"/>
    <property type="match status" value="1"/>
</dbReference>
<evidence type="ECO:0000313" key="3">
    <source>
        <dbReference type="Proteomes" id="UP000253961"/>
    </source>
</evidence>
<gene>
    <name evidence="2" type="ORF">DU508_22820</name>
</gene>
<accession>A0A369PNJ3</accession>
<feature type="domain" description="PIN" evidence="1">
    <location>
        <begin position="3"/>
        <end position="123"/>
    </location>
</feature>
<proteinExistence type="predicted"/>
<organism evidence="2 3">
    <name type="scientific">Pedobacter chinensis</name>
    <dbReference type="NCBI Taxonomy" id="2282421"/>
    <lineage>
        <taxon>Bacteria</taxon>
        <taxon>Pseudomonadati</taxon>
        <taxon>Bacteroidota</taxon>
        <taxon>Sphingobacteriia</taxon>
        <taxon>Sphingobacteriales</taxon>
        <taxon>Sphingobacteriaceae</taxon>
        <taxon>Pedobacter</taxon>
    </lineage>
</organism>
<evidence type="ECO:0000313" key="2">
    <source>
        <dbReference type="EMBL" id="RDC54171.1"/>
    </source>
</evidence>
<keyword evidence="3" id="KW-1185">Reference proteome</keyword>
<dbReference type="OrthoDB" id="9798990at2"/>
<dbReference type="RefSeq" id="WP_115404986.1">
    <property type="nucleotide sequence ID" value="NZ_QPKV01000016.1"/>
</dbReference>
<dbReference type="Proteomes" id="UP000253961">
    <property type="component" value="Unassembled WGS sequence"/>
</dbReference>
<name>A0A369PNJ3_9SPHI</name>
<dbReference type="InterPro" id="IPR041705">
    <property type="entry name" value="PIN_Sll0205"/>
</dbReference>
<reference evidence="2 3" key="1">
    <citation type="submission" date="2018-07" db="EMBL/GenBank/DDBJ databases">
        <title>Pedobacter sp. nov., isolated from soil.</title>
        <authorList>
            <person name="Zhou L.Y."/>
            <person name="Du Z.J."/>
        </authorList>
    </citation>
    <scope>NUCLEOTIDE SEQUENCE [LARGE SCALE GENOMIC DNA]</scope>
    <source>
        <strain evidence="2 3">JDX94</strain>
    </source>
</reference>